<protein>
    <recommendedName>
        <fullName evidence="3">Lipoprotein</fullName>
    </recommendedName>
</protein>
<gene>
    <name evidence="1" type="ORF">AU378_16015</name>
</gene>
<dbReference type="AlphaFoldDB" id="A0A135W8P3"/>
<dbReference type="OrthoDB" id="1255888at2"/>
<dbReference type="RefSeq" id="WP_062652400.1">
    <property type="nucleotide sequence ID" value="NZ_LPUR01000016.1"/>
</dbReference>
<evidence type="ECO:0008006" key="3">
    <source>
        <dbReference type="Google" id="ProtNLM"/>
    </source>
</evidence>
<organism evidence="1 2">
    <name type="scientific">Chryseobacterium kwangjuense</name>
    <dbReference type="NCBI Taxonomy" id="267125"/>
    <lineage>
        <taxon>Bacteria</taxon>
        <taxon>Pseudomonadati</taxon>
        <taxon>Bacteroidota</taxon>
        <taxon>Flavobacteriia</taxon>
        <taxon>Flavobacteriales</taxon>
        <taxon>Weeksellaceae</taxon>
        <taxon>Chryseobacterium group</taxon>
        <taxon>Chryseobacterium</taxon>
    </lineage>
</organism>
<name>A0A135W8P3_9FLAO</name>
<reference evidence="1 2" key="2">
    <citation type="journal article" date="2016" name="Genome Announc.">
        <title>Draft Genome Sequence of a Biocontrol Rhizobacterium, Chryseobacterium kwangjuense Strain KJ1R5, Isolated from Pepper (Capsicum annuum).</title>
        <authorList>
            <person name="Jeong J.J."/>
            <person name="Park H."/>
            <person name="Park B.H."/>
            <person name="Mannaa M."/>
            <person name="Sang M.K."/>
            <person name="Choi I.G."/>
            <person name="Kim K.D."/>
        </authorList>
    </citation>
    <scope>NUCLEOTIDE SEQUENCE [LARGE SCALE GENOMIC DNA]</scope>
    <source>
        <strain evidence="1 2">KJ1R5</strain>
    </source>
</reference>
<reference evidence="2" key="1">
    <citation type="submission" date="2015-12" db="EMBL/GenBank/DDBJ databases">
        <title>Genome sequence of a biocontrol rhizobacterium Chryseobacterium kwangjuense strain KJ1R5 isolated from pepper (Capsicum annuum L.).</title>
        <authorList>
            <person name="Jeong J.-J."/>
            <person name="Park H."/>
            <person name="Mannaa M."/>
            <person name="Sang M.K."/>
            <person name="Choi I.-G."/>
            <person name="Kim K.D."/>
        </authorList>
    </citation>
    <scope>NUCLEOTIDE SEQUENCE [LARGE SCALE GENOMIC DNA]</scope>
    <source>
        <strain evidence="2">KJ1R5</strain>
    </source>
</reference>
<proteinExistence type="predicted"/>
<dbReference type="Proteomes" id="UP000070513">
    <property type="component" value="Unassembled WGS sequence"/>
</dbReference>
<accession>A0A135W8P3</accession>
<dbReference type="PROSITE" id="PS51257">
    <property type="entry name" value="PROKAR_LIPOPROTEIN"/>
    <property type="match status" value="1"/>
</dbReference>
<evidence type="ECO:0000313" key="2">
    <source>
        <dbReference type="Proteomes" id="UP000070513"/>
    </source>
</evidence>
<evidence type="ECO:0000313" key="1">
    <source>
        <dbReference type="EMBL" id="KXH81219.1"/>
    </source>
</evidence>
<comment type="caution">
    <text evidence="1">The sequence shown here is derived from an EMBL/GenBank/DDBJ whole genome shotgun (WGS) entry which is preliminary data.</text>
</comment>
<dbReference type="EMBL" id="LPUR01000016">
    <property type="protein sequence ID" value="KXH81219.1"/>
    <property type="molecule type" value="Genomic_DNA"/>
</dbReference>
<sequence length="141" mass="15951">MKAINYILIILFFSSGCSAQRYELIEAVHTTDLGGVRGSRSENFSISIKNISKVEPKYLLVGSVKIPLKKVSKNNILYLHGTYQLESPDHITVNENGTAENPERNHVFDLQRAYLVSENVKNQKLIKQKINFSNKNNEGNN</sequence>